<gene>
    <name evidence="1" type="ORF">HPLM_LOCUS3785</name>
</gene>
<dbReference type="Proteomes" id="UP000268014">
    <property type="component" value="Unassembled WGS sequence"/>
</dbReference>
<sequence length="43" mass="4922">MFFALHLGDPDNQPLRRQKRSAVENGSCSFEMVGFQTNFFSNP</sequence>
<dbReference type="EMBL" id="UZAF01016147">
    <property type="protein sequence ID" value="VDO21693.1"/>
    <property type="molecule type" value="Genomic_DNA"/>
</dbReference>
<evidence type="ECO:0000313" key="1">
    <source>
        <dbReference type="EMBL" id="VDO21693.1"/>
    </source>
</evidence>
<evidence type="ECO:0000313" key="3">
    <source>
        <dbReference type="WBParaSite" id="HPLM_0000379301-mRNA-1"/>
    </source>
</evidence>
<protein>
    <submittedName>
        <fullName evidence="3">PilS cassette</fullName>
    </submittedName>
</protein>
<name>A0A0N4W273_HAEPC</name>
<accession>A0A0N4W273</accession>
<proteinExistence type="predicted"/>
<dbReference type="AlphaFoldDB" id="A0A0N4W273"/>
<reference evidence="3" key="1">
    <citation type="submission" date="2017-02" db="UniProtKB">
        <authorList>
            <consortium name="WormBaseParasite"/>
        </authorList>
    </citation>
    <scope>IDENTIFICATION</scope>
</reference>
<evidence type="ECO:0000313" key="2">
    <source>
        <dbReference type="Proteomes" id="UP000268014"/>
    </source>
</evidence>
<organism evidence="3">
    <name type="scientific">Haemonchus placei</name>
    <name type="common">Barber's pole worm</name>
    <dbReference type="NCBI Taxonomy" id="6290"/>
    <lineage>
        <taxon>Eukaryota</taxon>
        <taxon>Metazoa</taxon>
        <taxon>Ecdysozoa</taxon>
        <taxon>Nematoda</taxon>
        <taxon>Chromadorea</taxon>
        <taxon>Rhabditida</taxon>
        <taxon>Rhabditina</taxon>
        <taxon>Rhabditomorpha</taxon>
        <taxon>Strongyloidea</taxon>
        <taxon>Trichostrongylidae</taxon>
        <taxon>Haemonchus</taxon>
    </lineage>
</organism>
<dbReference type="WBParaSite" id="HPLM_0000379301-mRNA-1">
    <property type="protein sequence ID" value="HPLM_0000379301-mRNA-1"/>
    <property type="gene ID" value="HPLM_0000379301"/>
</dbReference>
<reference evidence="1 2" key="2">
    <citation type="submission" date="2018-11" db="EMBL/GenBank/DDBJ databases">
        <authorList>
            <consortium name="Pathogen Informatics"/>
        </authorList>
    </citation>
    <scope>NUCLEOTIDE SEQUENCE [LARGE SCALE GENOMIC DNA]</scope>
    <source>
        <strain evidence="1 2">MHpl1</strain>
    </source>
</reference>
<keyword evidence="2" id="KW-1185">Reference proteome</keyword>